<sequence>MPSLGDAAGGQLVEQTREYRWQPAAMLRSAPQPGKQAKGPQQLQMHPPGMMAAEAAVPSAELPAIRESASSGSRDGEPRSQRRFVSPFALAATHISLGDDSDSDGRTASTLGQERAPSGGVSQVSAAVVQMATGLDMSSRRSGNMVHSSDEVQPAAERTHQSGNSSAGSQQDNSGGPDPDIRGQGSSDGTAPQLSVADYAPEWDYTTGGTKLLISGDFEHSAHEHLCVLLDGIKISAQVSRPGTIKCIVPPHKEGTVRMVVSTESGSALSKPLSFTYRSKQQLPSPQQAPLSVLREMPAEEMQLRLIHLLMGARSGASTTPEPAAGVSQMNDGMSRATSARSALLKAFTSNQKNELLQALQREAVQKFADQASGLQPNRSGSLAVQPSPSTVASVTSLCAGLGYDWALRLLQPAASNQHAAVKDDWGCTPQQWATARAQADCMATLATLHPTSAGCEERATDAVQAGVPPEAGPATPTRMQRKRSRQLVEAQIAAGLLTGTHAAVSSQVSTETGHTAMTAGQYAIMREQQEIRAADLGQRLKWLLQSNDRSSAHGTSLLLPKLQPAAAALTQAQTLCGQNAFHQHRRSADGSLSQVPGGPASKRRSLDLDLHLPDVPLYPQP</sequence>
<dbReference type="InterPro" id="IPR002909">
    <property type="entry name" value="IPT_dom"/>
</dbReference>
<protein>
    <recommendedName>
        <fullName evidence="3">IPT/TIG domain-containing protein</fullName>
    </recommendedName>
</protein>
<dbReference type="SUPFAM" id="SSF81296">
    <property type="entry name" value="E set domains"/>
    <property type="match status" value="1"/>
</dbReference>
<dbReference type="GO" id="GO:0003712">
    <property type="term" value="F:transcription coregulator activity"/>
    <property type="evidence" value="ECO:0007669"/>
    <property type="project" value="TreeGrafter"/>
</dbReference>
<gene>
    <name evidence="4" type="ORF">WJX84_010800</name>
</gene>
<feature type="region of interest" description="Disordered" evidence="2">
    <location>
        <begin position="1"/>
        <end position="123"/>
    </location>
</feature>
<feature type="compositionally biased region" description="Low complexity" evidence="2">
    <location>
        <begin position="30"/>
        <end position="42"/>
    </location>
</feature>
<dbReference type="GO" id="GO:0005634">
    <property type="term" value="C:nucleus"/>
    <property type="evidence" value="ECO:0007669"/>
    <property type="project" value="TreeGrafter"/>
</dbReference>
<feature type="compositionally biased region" description="Polar residues" evidence="2">
    <location>
        <begin position="184"/>
        <end position="193"/>
    </location>
</feature>
<dbReference type="GO" id="GO:0006357">
    <property type="term" value="P:regulation of transcription by RNA polymerase II"/>
    <property type="evidence" value="ECO:0007669"/>
    <property type="project" value="TreeGrafter"/>
</dbReference>
<evidence type="ECO:0000256" key="2">
    <source>
        <dbReference type="SAM" id="MobiDB-lite"/>
    </source>
</evidence>
<dbReference type="InterPro" id="IPR013783">
    <property type="entry name" value="Ig-like_fold"/>
</dbReference>
<proteinExistence type="predicted"/>
<reference evidence="4 5" key="1">
    <citation type="journal article" date="2024" name="Nat. Commun.">
        <title>Phylogenomics reveals the evolutionary origins of lichenization in chlorophyte algae.</title>
        <authorList>
            <person name="Puginier C."/>
            <person name="Libourel C."/>
            <person name="Otte J."/>
            <person name="Skaloud P."/>
            <person name="Haon M."/>
            <person name="Grisel S."/>
            <person name="Petersen M."/>
            <person name="Berrin J.G."/>
            <person name="Delaux P.M."/>
            <person name="Dal Grande F."/>
            <person name="Keller J."/>
        </authorList>
    </citation>
    <scope>NUCLEOTIDE SEQUENCE [LARGE SCALE GENOMIC DNA]</scope>
    <source>
        <strain evidence="4 5">SAG 2523</strain>
    </source>
</reference>
<dbReference type="AlphaFoldDB" id="A0AAW1SNA2"/>
<keyword evidence="1" id="KW-0040">ANK repeat</keyword>
<evidence type="ECO:0000259" key="3">
    <source>
        <dbReference type="Pfam" id="PF01833"/>
    </source>
</evidence>
<evidence type="ECO:0000313" key="4">
    <source>
        <dbReference type="EMBL" id="KAK9847786.1"/>
    </source>
</evidence>
<dbReference type="InterPro" id="IPR014756">
    <property type="entry name" value="Ig_E-set"/>
</dbReference>
<dbReference type="Proteomes" id="UP001485043">
    <property type="component" value="Unassembled WGS sequence"/>
</dbReference>
<feature type="domain" description="IPT/TIG" evidence="3">
    <location>
        <begin position="199"/>
        <end position="277"/>
    </location>
</feature>
<feature type="compositionally biased region" description="Polar residues" evidence="2">
    <location>
        <begin position="161"/>
        <end position="174"/>
    </location>
</feature>
<feature type="region of interest" description="Disordered" evidence="2">
    <location>
        <begin position="587"/>
        <end position="622"/>
    </location>
</feature>
<dbReference type="GO" id="GO:0003690">
    <property type="term" value="F:double-stranded DNA binding"/>
    <property type="evidence" value="ECO:0007669"/>
    <property type="project" value="TreeGrafter"/>
</dbReference>
<organism evidence="4 5">
    <name type="scientific">Apatococcus fuscideae</name>
    <dbReference type="NCBI Taxonomy" id="2026836"/>
    <lineage>
        <taxon>Eukaryota</taxon>
        <taxon>Viridiplantae</taxon>
        <taxon>Chlorophyta</taxon>
        <taxon>core chlorophytes</taxon>
        <taxon>Trebouxiophyceae</taxon>
        <taxon>Chlorellales</taxon>
        <taxon>Chlorellaceae</taxon>
        <taxon>Apatococcus</taxon>
    </lineage>
</organism>
<dbReference type="Gene3D" id="2.60.40.10">
    <property type="entry name" value="Immunoglobulins"/>
    <property type="match status" value="1"/>
</dbReference>
<dbReference type="CDD" id="cd00102">
    <property type="entry name" value="IPT"/>
    <property type="match status" value="1"/>
</dbReference>
<feature type="region of interest" description="Disordered" evidence="2">
    <location>
        <begin position="138"/>
        <end position="193"/>
    </location>
</feature>
<evidence type="ECO:0000313" key="5">
    <source>
        <dbReference type="Proteomes" id="UP001485043"/>
    </source>
</evidence>
<evidence type="ECO:0000256" key="1">
    <source>
        <dbReference type="ARBA" id="ARBA00023043"/>
    </source>
</evidence>
<comment type="caution">
    <text evidence="4">The sequence shown here is derived from an EMBL/GenBank/DDBJ whole genome shotgun (WGS) entry which is preliminary data.</text>
</comment>
<dbReference type="EMBL" id="JALJOV010001445">
    <property type="protein sequence ID" value="KAK9847786.1"/>
    <property type="molecule type" value="Genomic_DNA"/>
</dbReference>
<name>A0AAW1SNA2_9CHLO</name>
<dbReference type="PANTHER" id="PTHR23335">
    <property type="entry name" value="CALMODULIN-BINDING TRANSCRIPTION ACTIVATOR CAMTA"/>
    <property type="match status" value="1"/>
</dbReference>
<accession>A0AAW1SNA2</accession>
<dbReference type="PANTHER" id="PTHR23335:SF1">
    <property type="entry name" value="CALMODULIN-BINDING TRANSCRIPTION ACTIVATOR, ISOFORM F"/>
    <property type="match status" value="1"/>
</dbReference>
<dbReference type="Pfam" id="PF01833">
    <property type="entry name" value="TIG"/>
    <property type="match status" value="1"/>
</dbReference>
<keyword evidence="5" id="KW-1185">Reference proteome</keyword>